<sequence length="207" mass="21609">MVLHAGSSPDRPALVRTSLSPNDLLQRSSTMPPHKSRSPPAATQPPRPPSAHPRCSPATQAACVATLTATQAAPAYVATLQDATQAVPACVAESAACVAAQQPATQAVPPATAASALSLPLPMPLLPLPPLPMTLPFLFQSPLFQLLMLACSGSPNLLPLLLLRPIKKRLPSPILHQNPIDIQAAFLTTSLHTAALTFHTKPHPSNT</sequence>
<protein>
    <submittedName>
        <fullName evidence="1">Uncharacterized protein</fullName>
    </submittedName>
</protein>
<organism evidence="1 2">
    <name type="scientific">Diphasiastrum complanatum</name>
    <name type="common">Issler's clubmoss</name>
    <name type="synonym">Lycopodium complanatum</name>
    <dbReference type="NCBI Taxonomy" id="34168"/>
    <lineage>
        <taxon>Eukaryota</taxon>
        <taxon>Viridiplantae</taxon>
        <taxon>Streptophyta</taxon>
        <taxon>Embryophyta</taxon>
        <taxon>Tracheophyta</taxon>
        <taxon>Lycopodiopsida</taxon>
        <taxon>Lycopodiales</taxon>
        <taxon>Lycopodiaceae</taxon>
        <taxon>Lycopodioideae</taxon>
        <taxon>Diphasiastrum</taxon>
    </lineage>
</organism>
<name>A0ACC2DEM8_DIPCM</name>
<dbReference type="Proteomes" id="UP001162992">
    <property type="component" value="Chromosome 6"/>
</dbReference>
<keyword evidence="2" id="KW-1185">Reference proteome</keyword>
<gene>
    <name evidence="1" type="ORF">O6H91_06G065700</name>
</gene>
<accession>A0ACC2DEM8</accession>
<evidence type="ECO:0000313" key="2">
    <source>
        <dbReference type="Proteomes" id="UP001162992"/>
    </source>
</evidence>
<reference evidence="2" key="1">
    <citation type="journal article" date="2024" name="Proc. Natl. Acad. Sci. U.S.A.">
        <title>Extraordinary preservation of gene collinearity over three hundred million years revealed in homosporous lycophytes.</title>
        <authorList>
            <person name="Li C."/>
            <person name="Wickell D."/>
            <person name="Kuo L.Y."/>
            <person name="Chen X."/>
            <person name="Nie B."/>
            <person name="Liao X."/>
            <person name="Peng D."/>
            <person name="Ji J."/>
            <person name="Jenkins J."/>
            <person name="Williams M."/>
            <person name="Shu S."/>
            <person name="Plott C."/>
            <person name="Barry K."/>
            <person name="Rajasekar S."/>
            <person name="Grimwood J."/>
            <person name="Han X."/>
            <person name="Sun S."/>
            <person name="Hou Z."/>
            <person name="He W."/>
            <person name="Dai G."/>
            <person name="Sun C."/>
            <person name="Schmutz J."/>
            <person name="Leebens-Mack J.H."/>
            <person name="Li F.W."/>
            <person name="Wang L."/>
        </authorList>
    </citation>
    <scope>NUCLEOTIDE SEQUENCE [LARGE SCALE GENOMIC DNA]</scope>
    <source>
        <strain evidence="2">cv. PW_Plant_1</strain>
    </source>
</reference>
<proteinExistence type="predicted"/>
<comment type="caution">
    <text evidence="1">The sequence shown here is derived from an EMBL/GenBank/DDBJ whole genome shotgun (WGS) entry which is preliminary data.</text>
</comment>
<evidence type="ECO:0000313" key="1">
    <source>
        <dbReference type="EMBL" id="KAJ7552702.1"/>
    </source>
</evidence>
<dbReference type="EMBL" id="CM055097">
    <property type="protein sequence ID" value="KAJ7552702.1"/>
    <property type="molecule type" value="Genomic_DNA"/>
</dbReference>